<dbReference type="GO" id="GO:0005930">
    <property type="term" value="C:axoneme"/>
    <property type="evidence" value="ECO:0007669"/>
    <property type="project" value="UniProtKB-SubCell"/>
</dbReference>
<dbReference type="PANTHER" id="PTHR24373">
    <property type="entry name" value="SLIT RELATED LEUCINE-RICH REPEAT NEURONAL PROTEIN"/>
    <property type="match status" value="1"/>
</dbReference>
<gene>
    <name evidence="5" type="ORF">MNEG_4215</name>
</gene>
<dbReference type="GO" id="GO:0005615">
    <property type="term" value="C:extracellular space"/>
    <property type="evidence" value="ECO:0007669"/>
    <property type="project" value="TreeGrafter"/>
</dbReference>
<dbReference type="InterPro" id="IPR001611">
    <property type="entry name" value="Leu-rich_rpt"/>
</dbReference>
<comment type="subcellular location">
    <subcellularLocation>
        <location evidence="1">Cytoplasm</location>
        <location evidence="1">Cytoskeleton</location>
        <location evidence="1">Cilium axoneme</location>
    </subcellularLocation>
</comment>
<keyword evidence="2" id="KW-0433">Leucine-rich repeat</keyword>
<dbReference type="AlphaFoldDB" id="A0A0D2MTG5"/>
<keyword evidence="6" id="KW-1185">Reference proteome</keyword>
<dbReference type="EMBL" id="KK100791">
    <property type="protein sequence ID" value="KIZ03742.1"/>
    <property type="molecule type" value="Genomic_DNA"/>
</dbReference>
<accession>A0A0D2MTG5</accession>
<protein>
    <submittedName>
        <fullName evidence="5">Uncharacterized protein</fullName>
    </submittedName>
</protein>
<keyword evidence="3" id="KW-0732">Signal</keyword>
<dbReference type="PANTHER" id="PTHR24373:SF370">
    <property type="entry name" value="FISH-LIPS, ISOFORM E"/>
    <property type="match status" value="1"/>
</dbReference>
<keyword evidence="4" id="KW-0677">Repeat</keyword>
<organism evidence="5 6">
    <name type="scientific">Monoraphidium neglectum</name>
    <dbReference type="NCBI Taxonomy" id="145388"/>
    <lineage>
        <taxon>Eukaryota</taxon>
        <taxon>Viridiplantae</taxon>
        <taxon>Chlorophyta</taxon>
        <taxon>core chlorophytes</taxon>
        <taxon>Chlorophyceae</taxon>
        <taxon>CS clade</taxon>
        <taxon>Sphaeropleales</taxon>
        <taxon>Selenastraceae</taxon>
        <taxon>Monoraphidium</taxon>
    </lineage>
</organism>
<dbReference type="GeneID" id="25737093"/>
<dbReference type="Pfam" id="PF13516">
    <property type="entry name" value="LRR_6"/>
    <property type="match status" value="1"/>
</dbReference>
<dbReference type="STRING" id="145388.A0A0D2MTG5"/>
<dbReference type="SMART" id="SM00369">
    <property type="entry name" value="LRR_TYP"/>
    <property type="match status" value="3"/>
</dbReference>
<dbReference type="RefSeq" id="XP_013902761.1">
    <property type="nucleotide sequence ID" value="XM_014047307.1"/>
</dbReference>
<dbReference type="InterPro" id="IPR003591">
    <property type="entry name" value="Leu-rich_rpt_typical-subtyp"/>
</dbReference>
<dbReference type="KEGG" id="mng:MNEG_4215"/>
<dbReference type="Proteomes" id="UP000054498">
    <property type="component" value="Unassembled WGS sequence"/>
</dbReference>
<evidence type="ECO:0000256" key="3">
    <source>
        <dbReference type="ARBA" id="ARBA00022729"/>
    </source>
</evidence>
<dbReference type="GO" id="GO:0031012">
    <property type="term" value="C:extracellular matrix"/>
    <property type="evidence" value="ECO:0007669"/>
    <property type="project" value="TreeGrafter"/>
</dbReference>
<evidence type="ECO:0000256" key="1">
    <source>
        <dbReference type="ARBA" id="ARBA00004430"/>
    </source>
</evidence>
<sequence length="288" mass="31126">MALPRLGAIETLFNRRLKPVIARGDTAALSALTGLRELHLRDTYLPDPCRLTALPRLEALTFTDVEIAIVNFADSLGELRCLTRLHVHCVTLDDCDCFDDETCAVPLVKRATTLRALSVRPSDSDDVHVGNHDTSDLTSCLPMLTYLDLNSNDINSTGTCGLTGLRNLAHLDLSYNDICDAGAAALTCLTALTELCLSTNRIGTLGVKALASLTDLVYLDVSDNVEIDDEGALALAGTTHLTTLCVSRQGFKEHGTAALMATLRGELPYLYGIGNMLYGRINYDLGPW</sequence>
<name>A0A0D2MTG5_9CHLO</name>
<evidence type="ECO:0000256" key="2">
    <source>
        <dbReference type="ARBA" id="ARBA00022614"/>
    </source>
</evidence>
<dbReference type="InterPro" id="IPR050328">
    <property type="entry name" value="Dev_Immune_Receptor"/>
</dbReference>
<dbReference type="SUPFAM" id="SSF52047">
    <property type="entry name" value="RNI-like"/>
    <property type="match status" value="1"/>
</dbReference>
<dbReference type="InterPro" id="IPR032675">
    <property type="entry name" value="LRR_dom_sf"/>
</dbReference>
<proteinExistence type="predicted"/>
<dbReference type="Pfam" id="PF13855">
    <property type="entry name" value="LRR_8"/>
    <property type="match status" value="1"/>
</dbReference>
<reference evidence="5 6" key="1">
    <citation type="journal article" date="2013" name="BMC Genomics">
        <title>Reconstruction of the lipid metabolism for the microalga Monoraphidium neglectum from its genome sequence reveals characteristics suitable for biofuel production.</title>
        <authorList>
            <person name="Bogen C."/>
            <person name="Al-Dilaimi A."/>
            <person name="Albersmeier A."/>
            <person name="Wichmann J."/>
            <person name="Grundmann M."/>
            <person name="Rupp O."/>
            <person name="Lauersen K.J."/>
            <person name="Blifernez-Klassen O."/>
            <person name="Kalinowski J."/>
            <person name="Goesmann A."/>
            <person name="Mussgnug J.H."/>
            <person name="Kruse O."/>
        </authorList>
    </citation>
    <scope>NUCLEOTIDE SEQUENCE [LARGE SCALE GENOMIC DNA]</scope>
    <source>
        <strain evidence="5 6">SAG 48.87</strain>
    </source>
</reference>
<dbReference type="Gene3D" id="3.80.10.10">
    <property type="entry name" value="Ribonuclease Inhibitor"/>
    <property type="match status" value="1"/>
</dbReference>
<evidence type="ECO:0000256" key="4">
    <source>
        <dbReference type="ARBA" id="ARBA00022737"/>
    </source>
</evidence>
<evidence type="ECO:0000313" key="5">
    <source>
        <dbReference type="EMBL" id="KIZ03742.1"/>
    </source>
</evidence>
<dbReference type="OrthoDB" id="550575at2759"/>
<evidence type="ECO:0000313" key="6">
    <source>
        <dbReference type="Proteomes" id="UP000054498"/>
    </source>
</evidence>